<keyword evidence="2" id="KW-1185">Reference proteome</keyword>
<gene>
    <name evidence="1" type="ORF">CCAM_LOCUS38499</name>
</gene>
<dbReference type="Proteomes" id="UP000595140">
    <property type="component" value="Unassembled WGS sequence"/>
</dbReference>
<reference evidence="1 2" key="1">
    <citation type="submission" date="2018-04" db="EMBL/GenBank/DDBJ databases">
        <authorList>
            <person name="Vogel A."/>
        </authorList>
    </citation>
    <scope>NUCLEOTIDE SEQUENCE [LARGE SCALE GENOMIC DNA]</scope>
</reference>
<dbReference type="EMBL" id="OOIL02006270">
    <property type="protein sequence ID" value="VFQ96723.1"/>
    <property type="molecule type" value="Genomic_DNA"/>
</dbReference>
<name>A0A484N6M1_9ASTE</name>
<evidence type="ECO:0000313" key="2">
    <source>
        <dbReference type="Proteomes" id="UP000595140"/>
    </source>
</evidence>
<evidence type="ECO:0000313" key="1">
    <source>
        <dbReference type="EMBL" id="VFQ96723.1"/>
    </source>
</evidence>
<proteinExistence type="predicted"/>
<protein>
    <submittedName>
        <fullName evidence="1">Uncharacterized protein</fullName>
    </submittedName>
</protein>
<organism evidence="1 2">
    <name type="scientific">Cuscuta campestris</name>
    <dbReference type="NCBI Taxonomy" id="132261"/>
    <lineage>
        <taxon>Eukaryota</taxon>
        <taxon>Viridiplantae</taxon>
        <taxon>Streptophyta</taxon>
        <taxon>Embryophyta</taxon>
        <taxon>Tracheophyta</taxon>
        <taxon>Spermatophyta</taxon>
        <taxon>Magnoliopsida</taxon>
        <taxon>eudicotyledons</taxon>
        <taxon>Gunneridae</taxon>
        <taxon>Pentapetalae</taxon>
        <taxon>asterids</taxon>
        <taxon>lamiids</taxon>
        <taxon>Solanales</taxon>
        <taxon>Convolvulaceae</taxon>
        <taxon>Cuscuteae</taxon>
        <taxon>Cuscuta</taxon>
        <taxon>Cuscuta subgen. Grammica</taxon>
        <taxon>Cuscuta sect. Cleistogrammica</taxon>
    </lineage>
</organism>
<sequence length="67" mass="7846">MVSIWVWFQQAFFSRGLHHHKSCIDIYCLCVYPFVTMDSLYPIKHIKPKQPNRQSVSVVDNPNPNAI</sequence>
<accession>A0A484N6M1</accession>
<dbReference type="AlphaFoldDB" id="A0A484N6M1"/>